<name>A0A9W8J685_9AGAR</name>
<protein>
    <submittedName>
        <fullName evidence="2">Uncharacterized protein</fullName>
    </submittedName>
</protein>
<evidence type="ECO:0000313" key="3">
    <source>
        <dbReference type="Proteomes" id="UP001140091"/>
    </source>
</evidence>
<evidence type="ECO:0000256" key="1">
    <source>
        <dbReference type="SAM" id="MobiDB-lite"/>
    </source>
</evidence>
<feature type="compositionally biased region" description="Polar residues" evidence="1">
    <location>
        <begin position="148"/>
        <end position="179"/>
    </location>
</feature>
<sequence>MTVQSSPRSDSAYDPSGFSASWNEGQHYPRQATWSPNPSYAAPPFQTDSNYTQQNWHSRYPAPSPGQGPFSWTQRSGRKTSHITVGYVGNFNNEPVGADQVIDQGCTYQWFPAYQSGGGDAAYSQDSYPDPQSPTLHVTEPASIIHPCSSNSGENLSMSPATSQKPANPDSSAGSSKKPTSGDRAKKTPKRRPGDSDSDSDDNHDRAVKKDGVAKKLLARLTGSSKEKP</sequence>
<reference evidence="2" key="1">
    <citation type="submission" date="2022-06" db="EMBL/GenBank/DDBJ databases">
        <title>Genome Sequence of Candolleomyces eurysporus.</title>
        <authorList>
            <person name="Buettner E."/>
        </authorList>
    </citation>
    <scope>NUCLEOTIDE SEQUENCE</scope>
    <source>
        <strain evidence="2">VTCC 930004</strain>
    </source>
</reference>
<organism evidence="2 3">
    <name type="scientific">Candolleomyces eurysporus</name>
    <dbReference type="NCBI Taxonomy" id="2828524"/>
    <lineage>
        <taxon>Eukaryota</taxon>
        <taxon>Fungi</taxon>
        <taxon>Dikarya</taxon>
        <taxon>Basidiomycota</taxon>
        <taxon>Agaricomycotina</taxon>
        <taxon>Agaricomycetes</taxon>
        <taxon>Agaricomycetidae</taxon>
        <taxon>Agaricales</taxon>
        <taxon>Agaricineae</taxon>
        <taxon>Psathyrellaceae</taxon>
        <taxon>Candolleomyces</taxon>
    </lineage>
</organism>
<dbReference type="Proteomes" id="UP001140091">
    <property type="component" value="Unassembled WGS sequence"/>
</dbReference>
<keyword evidence="3" id="KW-1185">Reference proteome</keyword>
<feature type="non-terminal residue" evidence="2">
    <location>
        <position position="1"/>
    </location>
</feature>
<gene>
    <name evidence="2" type="ORF">H1R20_g10056</name>
</gene>
<feature type="region of interest" description="Disordered" evidence="1">
    <location>
        <begin position="1"/>
        <end position="78"/>
    </location>
</feature>
<comment type="caution">
    <text evidence="2">The sequence shown here is derived from an EMBL/GenBank/DDBJ whole genome shotgun (WGS) entry which is preliminary data.</text>
</comment>
<dbReference type="EMBL" id="JANBPK010001039">
    <property type="protein sequence ID" value="KAJ2927044.1"/>
    <property type="molecule type" value="Genomic_DNA"/>
</dbReference>
<evidence type="ECO:0000313" key="2">
    <source>
        <dbReference type="EMBL" id="KAJ2927044.1"/>
    </source>
</evidence>
<feature type="compositionally biased region" description="Polar residues" evidence="1">
    <location>
        <begin position="46"/>
        <end position="57"/>
    </location>
</feature>
<proteinExistence type="predicted"/>
<feature type="region of interest" description="Disordered" evidence="1">
    <location>
        <begin position="118"/>
        <end position="229"/>
    </location>
</feature>
<dbReference type="AlphaFoldDB" id="A0A9W8J685"/>
<accession>A0A9W8J685</accession>
<feature type="compositionally biased region" description="Basic and acidic residues" evidence="1">
    <location>
        <begin position="201"/>
        <end position="214"/>
    </location>
</feature>